<comment type="similarity">
    <text evidence="1 4">Belongs to the SEC5 family.</text>
</comment>
<feature type="compositionally biased region" description="Low complexity" evidence="5">
    <location>
        <begin position="205"/>
        <end position="214"/>
    </location>
</feature>
<evidence type="ECO:0000256" key="5">
    <source>
        <dbReference type="SAM" id="MobiDB-lite"/>
    </source>
</evidence>
<feature type="region of interest" description="Disordered" evidence="5">
    <location>
        <begin position="1020"/>
        <end position="1042"/>
    </location>
</feature>
<reference evidence="7 8" key="1">
    <citation type="journal article" date="2018" name="BMC Genomics">
        <title>Comparative genome analyses reveal sequence features reflecting distinct modes of host-adaptation between dicot and monocot powdery mildew.</title>
        <authorList>
            <person name="Wu Y."/>
            <person name="Ma X."/>
            <person name="Pan Z."/>
            <person name="Kale S.D."/>
            <person name="Song Y."/>
            <person name="King H."/>
            <person name="Zhang Q."/>
            <person name="Presley C."/>
            <person name="Deng X."/>
            <person name="Wei C.I."/>
            <person name="Xiao S."/>
        </authorList>
    </citation>
    <scope>NUCLEOTIDE SEQUENCE [LARGE SCALE GENOMIC DNA]</scope>
    <source>
        <strain evidence="7">UMSG1</strain>
    </source>
</reference>
<dbReference type="PANTHER" id="PTHR13043">
    <property type="entry name" value="EXOCYST COMPLEX COMPONENT SEC5"/>
    <property type="match status" value="1"/>
</dbReference>
<dbReference type="InterPro" id="IPR029175">
    <property type="entry name" value="EXOC2/Sec5"/>
</dbReference>
<feature type="domain" description="Exocyst complex component EXOC2/Sec5 N-terminal" evidence="6">
    <location>
        <begin position="84"/>
        <end position="1018"/>
    </location>
</feature>
<keyword evidence="2 4" id="KW-0813">Transport</keyword>
<dbReference type="EMBL" id="MCBS01024991">
    <property type="protein sequence ID" value="RKF71914.1"/>
    <property type="molecule type" value="Genomic_DNA"/>
</dbReference>
<evidence type="ECO:0000313" key="8">
    <source>
        <dbReference type="Proteomes" id="UP000285326"/>
    </source>
</evidence>
<comment type="caution">
    <text evidence="7">The sequence shown here is derived from an EMBL/GenBank/DDBJ whole genome shotgun (WGS) entry which is preliminary data.</text>
</comment>
<evidence type="ECO:0000256" key="3">
    <source>
        <dbReference type="ARBA" id="ARBA00022483"/>
    </source>
</evidence>
<dbReference type="InterPro" id="IPR039481">
    <property type="entry name" value="EXOC2/Sec5_N_dom"/>
</dbReference>
<protein>
    <recommendedName>
        <fullName evidence="4">Exocyst complex component SEC5</fullName>
    </recommendedName>
</protein>
<gene>
    <name evidence="7" type="ORF">GcM1_249021</name>
</gene>
<comment type="subunit">
    <text evidence="4">Component of the exocyst complex.</text>
</comment>
<organism evidence="7 8">
    <name type="scientific">Golovinomyces cichoracearum</name>
    <dbReference type="NCBI Taxonomy" id="62708"/>
    <lineage>
        <taxon>Eukaryota</taxon>
        <taxon>Fungi</taxon>
        <taxon>Dikarya</taxon>
        <taxon>Ascomycota</taxon>
        <taxon>Pezizomycotina</taxon>
        <taxon>Leotiomycetes</taxon>
        <taxon>Erysiphales</taxon>
        <taxon>Erysiphaceae</taxon>
        <taxon>Golovinomyces</taxon>
    </lineage>
</organism>
<keyword evidence="3 4" id="KW-0268">Exocytosis</keyword>
<dbReference type="PANTHER" id="PTHR13043:SF1">
    <property type="entry name" value="EXOCYST COMPLEX COMPONENT 2"/>
    <property type="match status" value="1"/>
</dbReference>
<accession>A0A420IBK4</accession>
<keyword evidence="4" id="KW-0653">Protein transport</keyword>
<proteinExistence type="inferred from homology"/>
<evidence type="ECO:0000256" key="2">
    <source>
        <dbReference type="ARBA" id="ARBA00022448"/>
    </source>
</evidence>
<evidence type="ECO:0000256" key="1">
    <source>
        <dbReference type="ARBA" id="ARBA00010578"/>
    </source>
</evidence>
<sequence>MTDNEFSVHEYYQLKSPFPTEWPEEKDNDDHSDDDDNETSTKNRPKSKPRYSALVTTTGNRKSFMKGSLKAESAIENLLQRDEPDSLGTTESVVGTLKNLGLPVQDDIRLRNKFLLSSTTFSPSLFLSQVHSTASTQDLLNGLNVLSQSIDQKSASLKVLVESNFERFVRAKATIDNVYKEMKFQGDEPPLSSSRPRVHSRHASRNSFRNSSSNQATVAVPNLDGKKKNALAKETEYGVLGIKTQLLDVSAKAEEVWGPALGGHEKENNIRLMLTSIEQFQELYRLSASISESIKRKDYEAVFESYNKAKQFAEDAKILSEKINMTAATELQKYQIILAAHVWTDVQQIIEEFKRDIWRKLIKSQCTSLKKDEANGTSQDQHIDYIEILLELGATENPILVWLTSCRSYLKSKIQSISDRSKIEIEILRRQLLNGDRPTNQIKAIHLKSLERHTSESKLKTFDSSEVIEFWERANKFLSNILSIQNILGEVVQLGQTVQILINGKAKRMFTSSSSQNSLDYHRLSKEEASELQKETYELLHMIRESVSGFFLNLPIDDISSLFSPMPLTPQTIAHQSCLSPMPSVFLDSPMSRATDNLQSSLKSSEVWDEFAFWPPWSNAISAVHYLGKFIALVGSAANEMASLLPDEQGDESFKDQLRSFVSSVRERCVIAVCAAWIKDAEDIKVLENWLRSPENKNLTRVPIGFSSFGNYMISGMQKMLYIPEALVKTDSVNIVTPPSSKILQMVRSQFVTTIYKSLTGLVENAENPVQKSDDDWTPNLNVTAISMSIASTTSLGPETVDSSDRNVRILLTLSNMQALCDEAVPSLIVQFENTFSVEMIDESKVIKDFLDQMNARLFSSFTQPYIDSICGIIHAGITSPNWAPSEKPLEARPYVYKVLLSLVLLHTLVSTTTSSLTVKILSFLLEKISQELLDSLKLRSQWKLPDLMQATLDVEFISQTLSQYTSEKASEIQSKIYQELDNGTDTQSRAELQTELPGMRAVLKTLRDRSKIEFACFKKGRSRSEKSRPSNISQSQQQENN</sequence>
<name>A0A420IBK4_9PEZI</name>
<comment type="function">
    <text evidence="4">Component of the exocyst complex involved in the docking of exocytic vesicles with fusion sites on the plasma membrane.</text>
</comment>
<dbReference type="Pfam" id="PF15469">
    <property type="entry name" value="Sec5"/>
    <property type="match status" value="1"/>
</dbReference>
<feature type="region of interest" description="Disordered" evidence="5">
    <location>
        <begin position="1"/>
        <end position="52"/>
    </location>
</feature>
<dbReference type="GO" id="GO:0006893">
    <property type="term" value="P:Golgi to plasma membrane transport"/>
    <property type="evidence" value="ECO:0007669"/>
    <property type="project" value="UniProtKB-UniRule"/>
</dbReference>
<feature type="region of interest" description="Disordered" evidence="5">
    <location>
        <begin position="185"/>
        <end position="221"/>
    </location>
</feature>
<dbReference type="AlphaFoldDB" id="A0A420IBK4"/>
<dbReference type="Proteomes" id="UP000285326">
    <property type="component" value="Unassembled WGS sequence"/>
</dbReference>
<dbReference type="GO" id="GO:0000145">
    <property type="term" value="C:exocyst"/>
    <property type="evidence" value="ECO:0007669"/>
    <property type="project" value="UniProtKB-UniRule"/>
</dbReference>
<dbReference type="GO" id="GO:0015031">
    <property type="term" value="P:protein transport"/>
    <property type="evidence" value="ECO:0007669"/>
    <property type="project" value="UniProtKB-KW"/>
</dbReference>
<evidence type="ECO:0000259" key="6">
    <source>
        <dbReference type="Pfam" id="PF15469"/>
    </source>
</evidence>
<evidence type="ECO:0000313" key="7">
    <source>
        <dbReference type="EMBL" id="RKF71914.1"/>
    </source>
</evidence>
<evidence type="ECO:0000256" key="4">
    <source>
        <dbReference type="RuleBase" id="RU365069"/>
    </source>
</evidence>
<feature type="compositionally biased region" description="Low complexity" evidence="5">
    <location>
        <begin position="1031"/>
        <end position="1042"/>
    </location>
</feature>
<dbReference type="GO" id="GO:0006887">
    <property type="term" value="P:exocytosis"/>
    <property type="evidence" value="ECO:0007669"/>
    <property type="project" value="UniProtKB-KW"/>
</dbReference>